<dbReference type="EC" id="1.5.1.20" evidence="2"/>
<gene>
    <name evidence="2" type="ORF">VT98_10521</name>
</gene>
<evidence type="ECO:0000313" key="3">
    <source>
        <dbReference type="Proteomes" id="UP000288086"/>
    </source>
</evidence>
<dbReference type="Pfam" id="PF12225">
    <property type="entry name" value="DUF5981"/>
    <property type="match status" value="1"/>
</dbReference>
<organism evidence="2 3">
    <name type="scientific">Candidatus Electrothrix communis</name>
    <dbReference type="NCBI Taxonomy" id="1859133"/>
    <lineage>
        <taxon>Bacteria</taxon>
        <taxon>Pseudomonadati</taxon>
        <taxon>Thermodesulfobacteriota</taxon>
        <taxon>Desulfobulbia</taxon>
        <taxon>Desulfobulbales</taxon>
        <taxon>Desulfobulbaceae</taxon>
        <taxon>Candidatus Electrothrix</taxon>
    </lineage>
</organism>
<comment type="caution">
    <text evidence="2">The sequence shown here is derived from an EMBL/GenBank/DDBJ whole genome shotgun (WGS) entry which is preliminary data.</text>
</comment>
<sequence length="224" mass="25832">LKKCGYQGVHLGGANLQFKDIAYVLDRVEQLDREGIPDNAGYDFPVPGTWYYFQHPLPGDKGNMTTEPLALGTVLGTTWMHKLGHTLLFTNQYVTGKLFARFCLFCARERRRLNILLWLEKTIKRQVYNCQMCGECTLSHSAFLCPQWHCPKRLINGPCGGSNQGRCEVHPERLCFWVRVYNRLDNQTSLASLADTPHLSPKDWQREKTSSWVNFFSDQQKEEN</sequence>
<keyword evidence="3" id="KW-1185">Reference proteome</keyword>
<keyword evidence="2" id="KW-0560">Oxidoreductase</keyword>
<feature type="non-terminal residue" evidence="2">
    <location>
        <position position="1"/>
    </location>
</feature>
<feature type="domain" description="Methylene-tetrahydrofolate reductase C-terminal-like" evidence="1">
    <location>
        <begin position="119"/>
        <end position="205"/>
    </location>
</feature>
<name>A0A444J8L5_9BACT</name>
<accession>A0A444J8L5</accession>
<dbReference type="Proteomes" id="UP000288086">
    <property type="component" value="Unassembled WGS sequence"/>
</dbReference>
<dbReference type="InterPro" id="IPR022026">
    <property type="entry name" value="DUF5981"/>
</dbReference>
<proteinExistence type="predicted"/>
<dbReference type="GO" id="GO:0004489">
    <property type="term" value="F:methylenetetrahydrofolate reductase [NAD(P)H] activity"/>
    <property type="evidence" value="ECO:0007669"/>
    <property type="project" value="UniProtKB-EC"/>
</dbReference>
<dbReference type="AlphaFoldDB" id="A0A444J8L5"/>
<evidence type="ECO:0000259" key="1">
    <source>
        <dbReference type="Pfam" id="PF12225"/>
    </source>
</evidence>
<evidence type="ECO:0000313" key="2">
    <source>
        <dbReference type="EMBL" id="RWX49435.1"/>
    </source>
</evidence>
<reference evidence="2 3" key="1">
    <citation type="submission" date="2017-01" db="EMBL/GenBank/DDBJ databases">
        <title>The cable genome- insights into the physiology and evolution of filamentous bacteria capable of sulfide oxidation via long distance electron transfer.</title>
        <authorList>
            <person name="Schreiber L."/>
            <person name="Bjerg J.T."/>
            <person name="Boggild A."/>
            <person name="Van De Vossenberg J."/>
            <person name="Meysman F."/>
            <person name="Nielsen L.P."/>
            <person name="Schramm A."/>
            <person name="Kjeldsen K.U."/>
        </authorList>
    </citation>
    <scope>NUCLEOTIDE SEQUENCE [LARGE SCALE GENOMIC DNA]</scope>
    <source>
        <strain evidence="2">A1</strain>
    </source>
</reference>
<protein>
    <submittedName>
        <fullName evidence="2">Methylene-tetrahydrofolate reductase C terminal</fullName>
        <ecNumber evidence="2">1.5.1.20</ecNumber>
    </submittedName>
</protein>
<dbReference type="EMBL" id="MTKP01000052">
    <property type="protein sequence ID" value="RWX49435.1"/>
    <property type="molecule type" value="Genomic_DNA"/>
</dbReference>